<reference evidence="3" key="1">
    <citation type="submission" date="2013-03" db="EMBL/GenBank/DDBJ databases">
        <title>The Genome Sequence of Anopheles minimus MINIMUS1.</title>
        <authorList>
            <consortium name="The Broad Institute Genomics Platform"/>
            <person name="Neafsey D.E."/>
            <person name="Walton C."/>
            <person name="Walker B."/>
            <person name="Young S.K."/>
            <person name="Zeng Q."/>
            <person name="Gargeya S."/>
            <person name="Fitzgerald M."/>
            <person name="Haas B."/>
            <person name="Abouelleil A."/>
            <person name="Allen A.W."/>
            <person name="Alvarado L."/>
            <person name="Arachchi H.M."/>
            <person name="Berlin A.M."/>
            <person name="Chapman S.B."/>
            <person name="Gainer-Dewar J."/>
            <person name="Goldberg J."/>
            <person name="Griggs A."/>
            <person name="Gujja S."/>
            <person name="Hansen M."/>
            <person name="Howarth C."/>
            <person name="Imamovic A."/>
            <person name="Ireland A."/>
            <person name="Larimer J."/>
            <person name="McCowan C."/>
            <person name="Murphy C."/>
            <person name="Pearson M."/>
            <person name="Poon T.W."/>
            <person name="Priest M."/>
            <person name="Roberts A."/>
            <person name="Saif S."/>
            <person name="Shea T."/>
            <person name="Sisk P."/>
            <person name="Sykes S."/>
            <person name="Wortman J."/>
            <person name="Nusbaum C."/>
            <person name="Birren B."/>
        </authorList>
    </citation>
    <scope>NUCLEOTIDE SEQUENCE [LARGE SCALE GENOMIC DNA]</scope>
    <source>
        <strain evidence="3">MINIMUS1</strain>
    </source>
</reference>
<evidence type="ECO:0000313" key="3">
    <source>
        <dbReference type="Proteomes" id="UP000075920"/>
    </source>
</evidence>
<organism evidence="2 3">
    <name type="scientific">Anopheles minimus</name>
    <dbReference type="NCBI Taxonomy" id="112268"/>
    <lineage>
        <taxon>Eukaryota</taxon>
        <taxon>Metazoa</taxon>
        <taxon>Ecdysozoa</taxon>
        <taxon>Arthropoda</taxon>
        <taxon>Hexapoda</taxon>
        <taxon>Insecta</taxon>
        <taxon>Pterygota</taxon>
        <taxon>Neoptera</taxon>
        <taxon>Endopterygota</taxon>
        <taxon>Diptera</taxon>
        <taxon>Nematocera</taxon>
        <taxon>Culicoidea</taxon>
        <taxon>Culicidae</taxon>
        <taxon>Anophelinae</taxon>
        <taxon>Anopheles</taxon>
    </lineage>
</organism>
<dbReference type="AlphaFoldDB" id="A0A182W0N6"/>
<dbReference type="VEuPathDB" id="VectorBase:AMIN003895"/>
<name>A0A182W0N6_9DIPT</name>
<evidence type="ECO:0000256" key="1">
    <source>
        <dbReference type="SAM" id="MobiDB-lite"/>
    </source>
</evidence>
<feature type="region of interest" description="Disordered" evidence="1">
    <location>
        <begin position="50"/>
        <end position="73"/>
    </location>
</feature>
<accession>A0A182W0N6</accession>
<proteinExistence type="predicted"/>
<evidence type="ECO:0000313" key="2">
    <source>
        <dbReference type="EnsemblMetazoa" id="AMIN003895-PA"/>
    </source>
</evidence>
<sequence length="84" mass="9528">MVALPYQLPPLLLPLPKSKTSLRWWQVVNKIPDDDDMKFYGSRNTSGFSTATSLGKHPGLGKHQHSNDGHGKRWKYLEGNIQIK</sequence>
<reference evidence="2" key="2">
    <citation type="submission" date="2020-05" db="UniProtKB">
        <authorList>
            <consortium name="EnsemblMetazoa"/>
        </authorList>
    </citation>
    <scope>IDENTIFICATION</scope>
    <source>
        <strain evidence="2">MINIMUS1</strain>
    </source>
</reference>
<dbReference type="Proteomes" id="UP000075920">
    <property type="component" value="Unassembled WGS sequence"/>
</dbReference>
<keyword evidence="3" id="KW-1185">Reference proteome</keyword>
<dbReference type="EnsemblMetazoa" id="AMIN003895-RA">
    <property type="protein sequence ID" value="AMIN003895-PA"/>
    <property type="gene ID" value="AMIN003895"/>
</dbReference>
<protein>
    <submittedName>
        <fullName evidence="2">Uncharacterized protein</fullName>
    </submittedName>
</protein>